<comment type="caution">
    <text evidence="14">The sequence shown here is derived from an EMBL/GenBank/DDBJ whole genome shotgun (WGS) entry which is preliminary data.</text>
</comment>
<organism evidence="14 15">
    <name type="scientific">Pocillopora damicornis</name>
    <name type="common">Cauliflower coral</name>
    <name type="synonym">Millepora damicornis</name>
    <dbReference type="NCBI Taxonomy" id="46731"/>
    <lineage>
        <taxon>Eukaryota</taxon>
        <taxon>Metazoa</taxon>
        <taxon>Cnidaria</taxon>
        <taxon>Anthozoa</taxon>
        <taxon>Hexacorallia</taxon>
        <taxon>Scleractinia</taxon>
        <taxon>Astrocoeniina</taxon>
        <taxon>Pocilloporidae</taxon>
        <taxon>Pocillopora</taxon>
    </lineage>
</organism>
<keyword evidence="8 11" id="KW-0675">Receptor</keyword>
<feature type="transmembrane region" description="Helical" evidence="12">
    <location>
        <begin position="75"/>
        <end position="100"/>
    </location>
</feature>
<evidence type="ECO:0000256" key="4">
    <source>
        <dbReference type="ARBA" id="ARBA00022989"/>
    </source>
</evidence>
<feature type="transmembrane region" description="Helical" evidence="12">
    <location>
        <begin position="120"/>
        <end position="141"/>
    </location>
</feature>
<dbReference type="AlphaFoldDB" id="A0A3M6UNA1"/>
<accession>A0A3M6UNA1</accession>
<keyword evidence="10 11" id="KW-0807">Transducer</keyword>
<comment type="similarity">
    <text evidence="11">Belongs to the G-protein coupled receptor 1 family.</text>
</comment>
<evidence type="ECO:0000256" key="7">
    <source>
        <dbReference type="ARBA" id="ARBA00023157"/>
    </source>
</evidence>
<dbReference type="PROSITE" id="PS50262">
    <property type="entry name" value="G_PROTEIN_RECEP_F1_2"/>
    <property type="match status" value="1"/>
</dbReference>
<sequence length="376" mass="42899">MSQETRKPRTLSMFIGSNSSIPGVSNECSFQPATLSLKIGLTIAYVIIFFIGFFGNAMIIFLVNHYPELKTTFNILIVNMAASDILDVITAIPLSLTYLYESVRWFPGGFGVFLCKSLPFLAYTSIGSSILTLTVMTYDRYHAVVRTMRRPLAFRLIVTAIVSTWVIPAVVFASELYKYKLYHESGQVICAPRWVDDLLASHEITKYEMIIRFVLFYLIPLLVMTVLYSKIVLRMWKRRAPGEHIDKNRQRIEMQNRKVIIMLITVVTIFALCWLPVQATHFLLTFNLNICLSTSLTLTLFVVSHAYPAINPCLYLIFNENFRGAFRHQLRKSQRSKRLSVTVSNGTHKSGSHAVGATECHRLLALDRYKTRESVV</sequence>
<dbReference type="PRINTS" id="PR00358">
    <property type="entry name" value="BOMBESINR"/>
</dbReference>
<dbReference type="Proteomes" id="UP000275408">
    <property type="component" value="Unassembled WGS sequence"/>
</dbReference>
<feature type="transmembrane region" description="Helical" evidence="12">
    <location>
        <begin position="39"/>
        <end position="63"/>
    </location>
</feature>
<feature type="transmembrane region" description="Helical" evidence="12">
    <location>
        <begin position="259"/>
        <end position="277"/>
    </location>
</feature>
<dbReference type="Gene3D" id="1.20.1070.10">
    <property type="entry name" value="Rhodopsin 7-helix transmembrane proteins"/>
    <property type="match status" value="1"/>
</dbReference>
<dbReference type="PROSITE" id="PS00237">
    <property type="entry name" value="G_PROTEIN_RECEP_F1_1"/>
    <property type="match status" value="1"/>
</dbReference>
<dbReference type="GO" id="GO:0005886">
    <property type="term" value="C:plasma membrane"/>
    <property type="evidence" value="ECO:0007669"/>
    <property type="project" value="UniProtKB-SubCell"/>
</dbReference>
<protein>
    <recommendedName>
        <fullName evidence="13">G-protein coupled receptors family 1 profile domain-containing protein</fullName>
    </recommendedName>
</protein>
<evidence type="ECO:0000313" key="14">
    <source>
        <dbReference type="EMBL" id="RMX55120.1"/>
    </source>
</evidence>
<feature type="transmembrane region" description="Helical" evidence="12">
    <location>
        <begin position="153"/>
        <end position="173"/>
    </location>
</feature>
<evidence type="ECO:0000256" key="2">
    <source>
        <dbReference type="ARBA" id="ARBA00022475"/>
    </source>
</evidence>
<dbReference type="InterPro" id="IPR001556">
    <property type="entry name" value="Bombsn_rcpt-like"/>
</dbReference>
<evidence type="ECO:0000256" key="11">
    <source>
        <dbReference type="RuleBase" id="RU000688"/>
    </source>
</evidence>
<evidence type="ECO:0000313" key="15">
    <source>
        <dbReference type="Proteomes" id="UP000275408"/>
    </source>
</evidence>
<evidence type="ECO:0000256" key="3">
    <source>
        <dbReference type="ARBA" id="ARBA00022692"/>
    </source>
</evidence>
<feature type="domain" description="G-protein coupled receptors family 1 profile" evidence="13">
    <location>
        <begin position="55"/>
        <end position="315"/>
    </location>
</feature>
<reference evidence="14 15" key="1">
    <citation type="journal article" date="2018" name="Sci. Rep.">
        <title>Comparative analysis of the Pocillopora damicornis genome highlights role of immune system in coral evolution.</title>
        <authorList>
            <person name="Cunning R."/>
            <person name="Bay R.A."/>
            <person name="Gillette P."/>
            <person name="Baker A.C."/>
            <person name="Traylor-Knowles N."/>
        </authorList>
    </citation>
    <scope>NUCLEOTIDE SEQUENCE [LARGE SCALE GENOMIC DNA]</scope>
    <source>
        <strain evidence="14">RSMAS</strain>
        <tissue evidence="14">Whole animal</tissue>
    </source>
</reference>
<keyword evidence="2" id="KW-1003">Cell membrane</keyword>
<evidence type="ECO:0000256" key="1">
    <source>
        <dbReference type="ARBA" id="ARBA00004651"/>
    </source>
</evidence>
<dbReference type="OrthoDB" id="5981855at2759"/>
<keyword evidence="3 11" id="KW-0812">Transmembrane</keyword>
<keyword evidence="15" id="KW-1185">Reference proteome</keyword>
<proteinExistence type="inferred from homology"/>
<dbReference type="FunFam" id="1.20.1070.10:FF:000291">
    <property type="entry name" value="Predicted protein"/>
    <property type="match status" value="1"/>
</dbReference>
<keyword evidence="4 12" id="KW-1133">Transmembrane helix</keyword>
<dbReference type="PANTHER" id="PTHR45695">
    <property type="entry name" value="LEUCOKININ RECEPTOR-RELATED"/>
    <property type="match status" value="1"/>
</dbReference>
<evidence type="ECO:0000256" key="6">
    <source>
        <dbReference type="ARBA" id="ARBA00023136"/>
    </source>
</evidence>
<evidence type="ECO:0000256" key="5">
    <source>
        <dbReference type="ARBA" id="ARBA00023040"/>
    </source>
</evidence>
<dbReference type="EMBL" id="RCHS01001119">
    <property type="protein sequence ID" value="RMX55120.1"/>
    <property type="molecule type" value="Genomic_DNA"/>
</dbReference>
<evidence type="ECO:0000256" key="8">
    <source>
        <dbReference type="ARBA" id="ARBA00023170"/>
    </source>
</evidence>
<keyword evidence="7" id="KW-1015">Disulfide bond</keyword>
<dbReference type="PRINTS" id="PR00237">
    <property type="entry name" value="GPCRRHODOPSN"/>
</dbReference>
<gene>
    <name evidence="14" type="ORF">pdam_00007450</name>
</gene>
<keyword evidence="6 12" id="KW-0472">Membrane</keyword>
<dbReference type="InterPro" id="IPR017452">
    <property type="entry name" value="GPCR_Rhodpsn_7TM"/>
</dbReference>
<evidence type="ECO:0000256" key="10">
    <source>
        <dbReference type="ARBA" id="ARBA00023224"/>
    </source>
</evidence>
<evidence type="ECO:0000256" key="12">
    <source>
        <dbReference type="SAM" id="Phobius"/>
    </source>
</evidence>
<dbReference type="STRING" id="46731.A0A3M6UNA1"/>
<keyword evidence="5 11" id="KW-0297">G-protein coupled receptor</keyword>
<comment type="subcellular location">
    <subcellularLocation>
        <location evidence="1">Cell membrane</location>
        <topology evidence="1">Multi-pass membrane protein</topology>
    </subcellularLocation>
</comment>
<dbReference type="GO" id="GO:0008528">
    <property type="term" value="F:G protein-coupled peptide receptor activity"/>
    <property type="evidence" value="ECO:0007669"/>
    <property type="project" value="InterPro"/>
</dbReference>
<feature type="transmembrane region" description="Helical" evidence="12">
    <location>
        <begin position="209"/>
        <end position="229"/>
    </location>
</feature>
<keyword evidence="9" id="KW-0325">Glycoprotein</keyword>
<dbReference type="SUPFAM" id="SSF81321">
    <property type="entry name" value="Family A G protein-coupled receptor-like"/>
    <property type="match status" value="1"/>
</dbReference>
<name>A0A3M6UNA1_POCDA</name>
<dbReference type="InterPro" id="IPR000276">
    <property type="entry name" value="GPCR_Rhodpsn"/>
</dbReference>
<dbReference type="PANTHER" id="PTHR45695:SF9">
    <property type="entry name" value="LEUCOKININ RECEPTOR"/>
    <property type="match status" value="1"/>
</dbReference>
<dbReference type="Pfam" id="PF00001">
    <property type="entry name" value="7tm_1"/>
    <property type="match status" value="1"/>
</dbReference>
<evidence type="ECO:0000259" key="13">
    <source>
        <dbReference type="PROSITE" id="PS50262"/>
    </source>
</evidence>
<evidence type="ECO:0000256" key="9">
    <source>
        <dbReference type="ARBA" id="ARBA00023180"/>
    </source>
</evidence>
<feature type="transmembrane region" description="Helical" evidence="12">
    <location>
        <begin position="297"/>
        <end position="318"/>
    </location>
</feature>